<dbReference type="InterPro" id="IPR041424">
    <property type="entry name" value="CinA_KH"/>
</dbReference>
<name>A0A0R2X4Q8_9BACT</name>
<dbReference type="SUPFAM" id="SSF53218">
    <property type="entry name" value="Molybdenum cofactor biosynthesis proteins"/>
    <property type="match status" value="1"/>
</dbReference>
<dbReference type="InterPro" id="IPR036653">
    <property type="entry name" value="CinA-like_C"/>
</dbReference>
<dbReference type="Pfam" id="PF18146">
    <property type="entry name" value="CinA_KH"/>
    <property type="match status" value="1"/>
</dbReference>
<dbReference type="InterPro" id="IPR001453">
    <property type="entry name" value="MoaB/Mog_dom"/>
</dbReference>
<protein>
    <recommendedName>
        <fullName evidence="1">MoaB/Mog domain-containing protein</fullName>
    </recommendedName>
</protein>
<comment type="caution">
    <text evidence="2">The sequence shown here is derived from an EMBL/GenBank/DDBJ whole genome shotgun (WGS) entry which is preliminary data.</text>
</comment>
<dbReference type="NCBIfam" id="TIGR00200">
    <property type="entry name" value="cinA_nterm"/>
    <property type="match status" value="1"/>
</dbReference>
<dbReference type="EMBL" id="LIDM01000415">
    <property type="protein sequence ID" value="KRP30978.1"/>
    <property type="molecule type" value="Genomic_DNA"/>
</dbReference>
<dbReference type="Pfam" id="PF02464">
    <property type="entry name" value="CinA"/>
    <property type="match status" value="1"/>
</dbReference>
<dbReference type="InterPro" id="IPR008136">
    <property type="entry name" value="CinA_C"/>
</dbReference>
<dbReference type="InterPro" id="IPR036425">
    <property type="entry name" value="MoaB/Mog-like_dom_sf"/>
</dbReference>
<dbReference type="Gene3D" id="3.40.980.10">
    <property type="entry name" value="MoaB/Mog-like domain"/>
    <property type="match status" value="1"/>
</dbReference>
<evidence type="ECO:0000313" key="3">
    <source>
        <dbReference type="Proteomes" id="UP000051557"/>
    </source>
</evidence>
<dbReference type="PANTHER" id="PTHR13939:SF0">
    <property type="entry name" value="NMN AMIDOHYDROLASE-LIKE PROTEIN YFAY"/>
    <property type="match status" value="1"/>
</dbReference>
<dbReference type="InterPro" id="IPR008135">
    <property type="entry name" value="Competence-induced_CinA"/>
</dbReference>
<dbReference type="HAMAP" id="MF_00226_B">
    <property type="entry name" value="CinA_B"/>
    <property type="match status" value="1"/>
</dbReference>
<proteinExistence type="inferred from homology"/>
<gene>
    <name evidence="2" type="ORF">ABS32_07920</name>
</gene>
<dbReference type="Pfam" id="PF00994">
    <property type="entry name" value="MoCF_biosynth"/>
    <property type="match status" value="1"/>
</dbReference>
<evidence type="ECO:0000313" key="2">
    <source>
        <dbReference type="EMBL" id="KRP30978.1"/>
    </source>
</evidence>
<accession>A0A0R2X4Q8</accession>
<dbReference type="PIRSF" id="PIRSF006728">
    <property type="entry name" value="CinA"/>
    <property type="match status" value="1"/>
</dbReference>
<dbReference type="AlphaFoldDB" id="A0A0R2X4Q8"/>
<dbReference type="InterPro" id="IPR050101">
    <property type="entry name" value="CinA"/>
</dbReference>
<reference evidence="2 3" key="1">
    <citation type="submission" date="2015-10" db="EMBL/GenBank/DDBJ databases">
        <title>Metagenome-Assembled Genomes uncover a global brackish microbiome.</title>
        <authorList>
            <person name="Hugerth L.W."/>
            <person name="Larsson J."/>
            <person name="Alneberg J."/>
            <person name="Lindh M.V."/>
            <person name="Legrand C."/>
            <person name="Pinhassi J."/>
            <person name="Andersson A.F."/>
        </authorList>
    </citation>
    <scope>NUCLEOTIDE SEQUENCE [LARGE SCALE GENOMIC DNA]</scope>
    <source>
        <strain evidence="2">BACL9 MAG-120820-bin42</strain>
    </source>
</reference>
<evidence type="ECO:0000259" key="1">
    <source>
        <dbReference type="SMART" id="SM00852"/>
    </source>
</evidence>
<dbReference type="Gene3D" id="3.90.950.20">
    <property type="entry name" value="CinA-like"/>
    <property type="match status" value="1"/>
</dbReference>
<dbReference type="CDD" id="cd00885">
    <property type="entry name" value="cinA"/>
    <property type="match status" value="1"/>
</dbReference>
<organism evidence="2 3">
    <name type="scientific">Verrucomicrobia subdivision 6 bacterium BACL9 MAG-120820-bin42</name>
    <dbReference type="NCBI Taxonomy" id="1655634"/>
    <lineage>
        <taxon>Bacteria</taxon>
        <taxon>Pseudomonadati</taxon>
        <taxon>Verrucomicrobiota</taxon>
        <taxon>Verrucomicrobiia</taxon>
        <taxon>Verrucomicrobiales</taxon>
        <taxon>Verrucomicrobia subdivision 6</taxon>
    </lineage>
</organism>
<feature type="non-terminal residue" evidence="2">
    <location>
        <position position="386"/>
    </location>
</feature>
<feature type="domain" description="MoaB/Mog" evidence="1">
    <location>
        <begin position="53"/>
        <end position="219"/>
    </location>
</feature>
<dbReference type="SUPFAM" id="SSF142433">
    <property type="entry name" value="CinA-like"/>
    <property type="match status" value="1"/>
</dbReference>
<dbReference type="Proteomes" id="UP000051557">
    <property type="component" value="Unassembled WGS sequence"/>
</dbReference>
<dbReference type="Gene3D" id="3.30.70.2860">
    <property type="match status" value="1"/>
</dbReference>
<dbReference type="PANTHER" id="PTHR13939">
    <property type="entry name" value="NICOTINAMIDE-NUCLEOTIDE AMIDOHYDROLASE PNCC"/>
    <property type="match status" value="1"/>
</dbReference>
<dbReference type="NCBIfam" id="TIGR00199">
    <property type="entry name" value="PncC_domain"/>
    <property type="match status" value="1"/>
</dbReference>
<dbReference type="SMART" id="SM00852">
    <property type="entry name" value="MoCF_biosynth"/>
    <property type="match status" value="1"/>
</dbReference>
<sequence length="386" mass="41885">MKKRLVLGQLMSFARSKDARMTNAIEFPMNLKRAGGRAWQIQKESMISEVKIELITTGSELLLGQVLNSHPGYLSGRLAGMGFGLARQTSVGDGKEKIAEVVQEAWGRSELVIVTGGLGPTSDDVTREAVAGWAKKKMIFHPEILEKILGYFAKRDLKAPEMVRLQAMVPEGMEVLPNERGTAPGLLWEDQGKMLVVLPGPPRELGPMFEEWVEPRLRGRAGPAERTRVVRVAGIGESAVQEKCEARLRELGVGEIGYCARPGEVDVRLRGVNEKILQAGVEELRKLLGMAVYGEDGQTMEEVVVGLARASRMKLATAESCTGGLVASRITDVAGASEIFLGGWVTYSNEAKGRELGVREESLERYGAVSAVVAGEMAEGARRRAG</sequence>